<keyword evidence="1" id="KW-0472">Membrane</keyword>
<sequence length="103" mass="11505">MQLLGHGNPFHEADCGLYQPLAPVSVILWPTFVAELLWFRIAYTLLFFKKELTIGGLVVRKFQELTCTGNIWLHYQDLGKQSACLAAIMEVAVEAIGMSEFSG</sequence>
<evidence type="ECO:0000313" key="2">
    <source>
        <dbReference type="EMBL" id="MEQ2261111.1"/>
    </source>
</evidence>
<evidence type="ECO:0000256" key="1">
    <source>
        <dbReference type="SAM" id="Phobius"/>
    </source>
</evidence>
<organism evidence="2 3">
    <name type="scientific">Xenotaenia resolanae</name>
    <dbReference type="NCBI Taxonomy" id="208358"/>
    <lineage>
        <taxon>Eukaryota</taxon>
        <taxon>Metazoa</taxon>
        <taxon>Chordata</taxon>
        <taxon>Craniata</taxon>
        <taxon>Vertebrata</taxon>
        <taxon>Euteleostomi</taxon>
        <taxon>Actinopterygii</taxon>
        <taxon>Neopterygii</taxon>
        <taxon>Teleostei</taxon>
        <taxon>Neoteleostei</taxon>
        <taxon>Acanthomorphata</taxon>
        <taxon>Ovalentaria</taxon>
        <taxon>Atherinomorphae</taxon>
        <taxon>Cyprinodontiformes</taxon>
        <taxon>Goodeidae</taxon>
        <taxon>Xenotaenia</taxon>
    </lineage>
</organism>
<accession>A0ABV0VXH9</accession>
<dbReference type="Proteomes" id="UP001444071">
    <property type="component" value="Unassembled WGS sequence"/>
</dbReference>
<name>A0ABV0VXH9_9TELE</name>
<comment type="caution">
    <text evidence="2">The sequence shown here is derived from an EMBL/GenBank/DDBJ whole genome shotgun (WGS) entry which is preliminary data.</text>
</comment>
<keyword evidence="1" id="KW-1133">Transmembrane helix</keyword>
<protein>
    <submittedName>
        <fullName evidence="2">Uncharacterized protein</fullName>
    </submittedName>
</protein>
<evidence type="ECO:0000313" key="3">
    <source>
        <dbReference type="Proteomes" id="UP001444071"/>
    </source>
</evidence>
<reference evidence="2 3" key="1">
    <citation type="submission" date="2021-06" db="EMBL/GenBank/DDBJ databases">
        <authorList>
            <person name="Palmer J.M."/>
        </authorList>
    </citation>
    <scope>NUCLEOTIDE SEQUENCE [LARGE SCALE GENOMIC DNA]</scope>
    <source>
        <strain evidence="2 3">XR_2019</strain>
        <tissue evidence="2">Muscle</tissue>
    </source>
</reference>
<keyword evidence="1" id="KW-0812">Transmembrane</keyword>
<gene>
    <name evidence="2" type="ORF">XENORESO_005851</name>
</gene>
<keyword evidence="3" id="KW-1185">Reference proteome</keyword>
<proteinExistence type="predicted"/>
<feature type="transmembrane region" description="Helical" evidence="1">
    <location>
        <begin position="27"/>
        <end position="48"/>
    </location>
</feature>
<dbReference type="EMBL" id="JAHRIM010012071">
    <property type="protein sequence ID" value="MEQ2261111.1"/>
    <property type="molecule type" value="Genomic_DNA"/>
</dbReference>